<reference evidence="3" key="1">
    <citation type="journal article" date="2017" name="Appl. Environ. Microbiol.">
        <title>Genomic analysis of Calderihabitans maritimus KKC1, a thermophilic hydrogenogenic carboxydotrophic bacterium isolated from marine sediment.</title>
        <authorList>
            <person name="Omae K."/>
            <person name="Yoneda Y."/>
            <person name="Fukuyama Y."/>
            <person name="Yoshida T."/>
            <person name="Sako Y."/>
        </authorList>
    </citation>
    <scope>NUCLEOTIDE SEQUENCE [LARGE SCALE GENOMIC DNA]</scope>
    <source>
        <strain evidence="3">KKC1</strain>
    </source>
</reference>
<evidence type="ECO:0000313" key="3">
    <source>
        <dbReference type="Proteomes" id="UP000197032"/>
    </source>
</evidence>
<sequence>MHAYRLLSHCGLELDPRFLLPLPSQVRLLSLEQLVYGIIVPLFLESILLKQVFQLWVLSLVGIIIVLLDAYFFVLLKFLQQAPFFTGQLQQLNHLPAL</sequence>
<evidence type="ECO:0000313" key="2">
    <source>
        <dbReference type="EMBL" id="GAW92337.1"/>
    </source>
</evidence>
<dbReference type="Proteomes" id="UP000197032">
    <property type="component" value="Unassembled WGS sequence"/>
</dbReference>
<dbReference type="AlphaFoldDB" id="A0A1Z5HSK4"/>
<keyword evidence="3" id="KW-1185">Reference proteome</keyword>
<keyword evidence="1" id="KW-0812">Transmembrane</keyword>
<protein>
    <submittedName>
        <fullName evidence="2">Uncharacterized protein</fullName>
    </submittedName>
</protein>
<feature type="transmembrane region" description="Helical" evidence="1">
    <location>
        <begin position="55"/>
        <end position="76"/>
    </location>
</feature>
<gene>
    <name evidence="2" type="ORF">KKC1_14920</name>
</gene>
<dbReference type="EMBL" id="BDGJ01000071">
    <property type="protein sequence ID" value="GAW92337.1"/>
    <property type="molecule type" value="Genomic_DNA"/>
</dbReference>
<comment type="caution">
    <text evidence="2">The sequence shown here is derived from an EMBL/GenBank/DDBJ whole genome shotgun (WGS) entry which is preliminary data.</text>
</comment>
<proteinExistence type="predicted"/>
<organism evidence="2 3">
    <name type="scientific">Calderihabitans maritimus</name>
    <dbReference type="NCBI Taxonomy" id="1246530"/>
    <lineage>
        <taxon>Bacteria</taxon>
        <taxon>Bacillati</taxon>
        <taxon>Bacillota</taxon>
        <taxon>Clostridia</taxon>
        <taxon>Neomoorellales</taxon>
        <taxon>Calderihabitantaceae</taxon>
        <taxon>Calderihabitans</taxon>
    </lineage>
</organism>
<keyword evidence="1" id="KW-1133">Transmembrane helix</keyword>
<keyword evidence="1" id="KW-0472">Membrane</keyword>
<evidence type="ECO:0000256" key="1">
    <source>
        <dbReference type="SAM" id="Phobius"/>
    </source>
</evidence>
<accession>A0A1Z5HSK4</accession>
<name>A0A1Z5HSK4_9FIRM</name>